<dbReference type="InterPro" id="IPR054224">
    <property type="entry name" value="DUF6944"/>
</dbReference>
<comment type="caution">
    <text evidence="2">The sequence shown here is derived from an EMBL/GenBank/DDBJ whole genome shotgun (WGS) entry which is preliminary data.</text>
</comment>
<evidence type="ECO:0000313" key="2">
    <source>
        <dbReference type="EMBL" id="MCH7323183.1"/>
    </source>
</evidence>
<protein>
    <submittedName>
        <fullName evidence="2">Uncharacterized protein</fullName>
    </submittedName>
</protein>
<reference evidence="2 3" key="1">
    <citation type="submission" date="2022-03" db="EMBL/GenBank/DDBJ databases">
        <authorList>
            <person name="Jo J.-H."/>
            <person name="Im W.-T."/>
        </authorList>
    </citation>
    <scope>NUCLEOTIDE SEQUENCE [LARGE SCALE GENOMIC DNA]</scope>
    <source>
        <strain evidence="2 3">MA9</strain>
    </source>
</reference>
<feature type="region of interest" description="Disordered" evidence="1">
    <location>
        <begin position="1"/>
        <end position="36"/>
    </location>
</feature>
<name>A0ABS9UGU8_9BACL</name>
<proteinExistence type="predicted"/>
<feature type="compositionally biased region" description="Basic residues" evidence="1">
    <location>
        <begin position="27"/>
        <end position="36"/>
    </location>
</feature>
<organism evidence="2 3">
    <name type="scientific">Solibacillus palustris</name>
    <dbReference type="NCBI Taxonomy" id="2908203"/>
    <lineage>
        <taxon>Bacteria</taxon>
        <taxon>Bacillati</taxon>
        <taxon>Bacillota</taxon>
        <taxon>Bacilli</taxon>
        <taxon>Bacillales</taxon>
        <taxon>Caryophanaceae</taxon>
        <taxon>Solibacillus</taxon>
    </lineage>
</organism>
<evidence type="ECO:0000256" key="1">
    <source>
        <dbReference type="SAM" id="MobiDB-lite"/>
    </source>
</evidence>
<dbReference type="Proteomes" id="UP001316087">
    <property type="component" value="Unassembled WGS sequence"/>
</dbReference>
<dbReference type="RefSeq" id="WP_241370355.1">
    <property type="nucleotide sequence ID" value="NZ_JAKZFC010000006.1"/>
</dbReference>
<evidence type="ECO:0000313" key="3">
    <source>
        <dbReference type="Proteomes" id="UP001316087"/>
    </source>
</evidence>
<keyword evidence="3" id="KW-1185">Reference proteome</keyword>
<dbReference type="Pfam" id="PF22116">
    <property type="entry name" value="DUF6944"/>
    <property type="match status" value="1"/>
</dbReference>
<sequence length="210" mass="22395">MSIYNSNNRINRKRKDETVNKNNMFPLRKREKQKQSHIQKEANNANIASIAGNWIIAVGVIVSAIGSTPSKVFSEQTLTDFNLIGNVLEAGGTAIAAKGEEGLLNIVGDQIQAIGNIAVIAGILNNNEQSGELLQKQGDLLQIVGMGMTIQTSGRLTLLETIENTGNIIQLIGNVIQVFANTDTEEGAVMNAVGAWIQAIGAIITALATE</sequence>
<accession>A0ABS9UGU8</accession>
<gene>
    <name evidence="2" type="ORF">LZ480_15000</name>
</gene>
<dbReference type="EMBL" id="JAKZFC010000006">
    <property type="protein sequence ID" value="MCH7323183.1"/>
    <property type="molecule type" value="Genomic_DNA"/>
</dbReference>